<reference evidence="3" key="1">
    <citation type="submission" date="2017-08" db="EMBL/GenBank/DDBJ databases">
        <title>A dynamic microbial community with high functional redundancy inhabits the cold, oxic subseafloor aquifer.</title>
        <authorList>
            <person name="Tully B.J."/>
            <person name="Wheat C.G."/>
            <person name="Glazer B.T."/>
            <person name="Huber J.A."/>
        </authorList>
    </citation>
    <scope>NUCLEOTIDE SEQUENCE [LARGE SCALE GENOMIC DNA]</scope>
</reference>
<evidence type="ECO:0000313" key="2">
    <source>
        <dbReference type="EMBL" id="PCI27375.1"/>
    </source>
</evidence>
<dbReference type="GO" id="GO:0047444">
    <property type="term" value="F:N-acylneuraminate-9-phosphate synthase activity"/>
    <property type="evidence" value="ECO:0007669"/>
    <property type="project" value="TreeGrafter"/>
</dbReference>
<dbReference type="Proteomes" id="UP000218113">
    <property type="component" value="Unassembled WGS sequence"/>
</dbReference>
<dbReference type="PANTHER" id="PTHR42966">
    <property type="entry name" value="N-ACETYLNEURAMINATE SYNTHASE"/>
    <property type="match status" value="1"/>
</dbReference>
<dbReference type="Gene3D" id="3.20.20.70">
    <property type="entry name" value="Aldolase class I"/>
    <property type="match status" value="1"/>
</dbReference>
<dbReference type="CDD" id="cd11615">
    <property type="entry name" value="SAF_NeuB_like"/>
    <property type="match status" value="1"/>
</dbReference>
<dbReference type="GO" id="GO:0016051">
    <property type="term" value="P:carbohydrate biosynthetic process"/>
    <property type="evidence" value="ECO:0007669"/>
    <property type="project" value="InterPro"/>
</dbReference>
<dbReference type="EMBL" id="NVSR01000062">
    <property type="protein sequence ID" value="PCI27375.1"/>
    <property type="molecule type" value="Genomic_DNA"/>
</dbReference>
<dbReference type="InterPro" id="IPR057736">
    <property type="entry name" value="SAF_PseI/NeuA/NeuB"/>
</dbReference>
<dbReference type="SUPFAM" id="SSF51269">
    <property type="entry name" value="AFP III-like domain"/>
    <property type="match status" value="1"/>
</dbReference>
<evidence type="ECO:0000259" key="1">
    <source>
        <dbReference type="PROSITE" id="PS50844"/>
    </source>
</evidence>
<proteinExistence type="predicted"/>
<organism evidence="2 3">
    <name type="scientific">SAR324 cluster bacterium</name>
    <dbReference type="NCBI Taxonomy" id="2024889"/>
    <lineage>
        <taxon>Bacteria</taxon>
        <taxon>Deltaproteobacteria</taxon>
        <taxon>SAR324 cluster</taxon>
    </lineage>
</organism>
<dbReference type="PANTHER" id="PTHR42966:SF1">
    <property type="entry name" value="SIALIC ACID SYNTHASE"/>
    <property type="match status" value="1"/>
</dbReference>
<dbReference type="InterPro" id="IPR013974">
    <property type="entry name" value="SAF"/>
</dbReference>
<dbReference type="Pfam" id="PF03102">
    <property type="entry name" value="NeuB"/>
    <property type="match status" value="1"/>
</dbReference>
<evidence type="ECO:0000313" key="3">
    <source>
        <dbReference type="Proteomes" id="UP000218113"/>
    </source>
</evidence>
<protein>
    <submittedName>
        <fullName evidence="2">N-acetylneuraminate synthase</fullName>
    </submittedName>
</protein>
<gene>
    <name evidence="2" type="primary">neuB</name>
    <name evidence="2" type="ORF">COB67_08660</name>
</gene>
<feature type="domain" description="AFP-like" evidence="1">
    <location>
        <begin position="298"/>
        <end position="354"/>
    </location>
</feature>
<name>A0A2A4T2J3_9DELT</name>
<dbReference type="Pfam" id="PF08666">
    <property type="entry name" value="SAF"/>
    <property type="match status" value="1"/>
</dbReference>
<dbReference type="NCBIfam" id="TIGR03569">
    <property type="entry name" value="NeuB_NnaB"/>
    <property type="match status" value="1"/>
</dbReference>
<dbReference type="AlphaFoldDB" id="A0A2A4T2J3"/>
<dbReference type="PROSITE" id="PS50844">
    <property type="entry name" value="AFP_LIKE"/>
    <property type="match status" value="1"/>
</dbReference>
<accession>A0A2A4T2J3</accession>
<comment type="caution">
    <text evidence="2">The sequence shown here is derived from an EMBL/GenBank/DDBJ whole genome shotgun (WGS) entry which is preliminary data.</text>
</comment>
<dbReference type="InterPro" id="IPR013132">
    <property type="entry name" value="PseI/NeuA/B-like_N"/>
</dbReference>
<dbReference type="Gene3D" id="3.90.1210.10">
    <property type="entry name" value="Antifreeze-like/N-acetylneuraminic acid synthase C-terminal domain"/>
    <property type="match status" value="1"/>
</dbReference>
<dbReference type="InterPro" id="IPR051690">
    <property type="entry name" value="PseI-like"/>
</dbReference>
<dbReference type="SMART" id="SM00858">
    <property type="entry name" value="SAF"/>
    <property type="match status" value="1"/>
</dbReference>
<dbReference type="SUPFAM" id="SSF51569">
    <property type="entry name" value="Aldolase"/>
    <property type="match status" value="1"/>
</dbReference>
<dbReference type="InterPro" id="IPR020007">
    <property type="entry name" value="NeuB/NeuA"/>
</dbReference>
<dbReference type="InterPro" id="IPR036732">
    <property type="entry name" value="AFP_Neu5c_C_sf"/>
</dbReference>
<dbReference type="InterPro" id="IPR006190">
    <property type="entry name" value="SAF_AFP_Neu5Ac"/>
</dbReference>
<dbReference type="InterPro" id="IPR013785">
    <property type="entry name" value="Aldolase_TIM"/>
</dbReference>
<sequence>MNFNKKFPIGNLSVGADAPVLIIAEAGVNHNGDINLAKKLIDAAVEAGVDCVKFQTFKAERLNTKGAPKSSYHLRTTPSDAEQSWLELLKTQEISLNMHKELIRYCRQRGILFLSTPYDYESVDLLVSLGIPAFKVASTDTNNYPFLSYLAKTDRPIILSTAMSELEEVRKAVETVAATGNPNLALLHCTANYPCAIENTNLRAMLTLEREFGLTVGYSDHCPERINPVAAVALGAKIIEKHFTISRDLPGPDHQASLTPQELTLMVKDIRGVEAALGDGIKKPLDCELENRSKLRKSLVANCTIPIGTVITEKMLATKRPGTGTAPEDWNVYLGKAAKENLIEDQQLFPKHVE</sequence>